<keyword evidence="4" id="KW-0694">RNA-binding</keyword>
<evidence type="ECO:0000256" key="2">
    <source>
        <dbReference type="ARBA" id="ARBA00022555"/>
    </source>
</evidence>
<dbReference type="InterPro" id="IPR036416">
    <property type="entry name" value="Pept_tRNA_hydro_sf"/>
</dbReference>
<evidence type="ECO:0000256" key="5">
    <source>
        <dbReference type="ARBA" id="ARBA00038063"/>
    </source>
</evidence>
<dbReference type="PANTHER" id="PTHR17224:SF1">
    <property type="entry name" value="PEPTIDYL-TRNA HYDROLASE"/>
    <property type="match status" value="1"/>
</dbReference>
<dbReference type="InterPro" id="IPR001328">
    <property type="entry name" value="Pept_tRNA_hydro"/>
</dbReference>
<comment type="similarity">
    <text evidence="5">Belongs to the PTH family.</text>
</comment>
<dbReference type="AlphaFoldDB" id="E6PEN3"/>
<dbReference type="GO" id="GO:0004045">
    <property type="term" value="F:peptidyl-tRNA hydrolase activity"/>
    <property type="evidence" value="ECO:0007669"/>
    <property type="project" value="UniProtKB-EC"/>
</dbReference>
<dbReference type="EMBL" id="CABL01000005">
    <property type="protein sequence ID" value="CBH74918.1"/>
    <property type="molecule type" value="Genomic_DNA"/>
</dbReference>
<dbReference type="InterPro" id="IPR018171">
    <property type="entry name" value="Pept_tRNA_hydro_CS"/>
</dbReference>
<dbReference type="PROSITE" id="PS01196">
    <property type="entry name" value="PEPT_TRNA_HYDROL_2"/>
    <property type="match status" value="1"/>
</dbReference>
<dbReference type="GO" id="GO:0000049">
    <property type="term" value="F:tRNA binding"/>
    <property type="evidence" value="ECO:0007669"/>
    <property type="project" value="UniProtKB-KW"/>
</dbReference>
<accession>E6PEN3</accession>
<keyword evidence="2" id="KW-0820">tRNA-binding</keyword>
<dbReference type="NCBIfam" id="TIGR00447">
    <property type="entry name" value="pth"/>
    <property type="match status" value="1"/>
</dbReference>
<organism evidence="6">
    <name type="scientific">mine drainage metagenome</name>
    <dbReference type="NCBI Taxonomy" id="410659"/>
    <lineage>
        <taxon>unclassified sequences</taxon>
        <taxon>metagenomes</taxon>
        <taxon>ecological metagenomes</taxon>
    </lineage>
</organism>
<keyword evidence="3 6" id="KW-0378">Hydrolase</keyword>
<evidence type="ECO:0000256" key="1">
    <source>
        <dbReference type="ARBA" id="ARBA00013260"/>
    </source>
</evidence>
<comment type="caution">
    <text evidence="6">The sequence shown here is derived from an EMBL/GenBank/DDBJ whole genome shotgun (WGS) entry which is preliminary data.</text>
</comment>
<dbReference type="CDD" id="cd00462">
    <property type="entry name" value="PTH"/>
    <property type="match status" value="1"/>
</dbReference>
<dbReference type="PANTHER" id="PTHR17224">
    <property type="entry name" value="PEPTIDYL-TRNA HYDROLASE"/>
    <property type="match status" value="1"/>
</dbReference>
<evidence type="ECO:0000256" key="4">
    <source>
        <dbReference type="ARBA" id="ARBA00022884"/>
    </source>
</evidence>
<proteinExistence type="inferred from homology"/>
<dbReference type="SUPFAM" id="SSF53178">
    <property type="entry name" value="Peptidyl-tRNA hydrolase-like"/>
    <property type="match status" value="1"/>
</dbReference>
<name>E6PEN3_9ZZZZ</name>
<dbReference type="EC" id="3.1.1.29" evidence="1"/>
<sequence length="163" mass="18033">MIVDEVARRFGVTNWRQKDQARQALIRERNVLLVEPTSYMNLSGVPVRLISSWYRTPPERILVISDDMDLPLGRLRMRPSGGHGGHNGLRSIIGTIGENFARLRVGVGRPEGGESIDYVLGAFPVAQRDTLARVIVAAADGAERWLAEGTERTLPSVNAFRAD</sequence>
<dbReference type="Gene3D" id="3.40.50.1470">
    <property type="entry name" value="Peptidyl-tRNA hydrolase"/>
    <property type="match status" value="1"/>
</dbReference>
<gene>
    <name evidence="6" type="primary">pth</name>
    <name evidence="6" type="ORF">CARN1_0093</name>
</gene>
<evidence type="ECO:0000256" key="3">
    <source>
        <dbReference type="ARBA" id="ARBA00022801"/>
    </source>
</evidence>
<evidence type="ECO:0000313" key="6">
    <source>
        <dbReference type="EMBL" id="CBH74918.1"/>
    </source>
</evidence>
<dbReference type="Pfam" id="PF01195">
    <property type="entry name" value="Pept_tRNA_hydro"/>
    <property type="match status" value="1"/>
</dbReference>
<reference evidence="6" key="1">
    <citation type="submission" date="2009-10" db="EMBL/GenBank/DDBJ databases">
        <title>Diversity of trophic interactions inside an arsenic-rich microbial ecosystem.</title>
        <authorList>
            <person name="Bertin P.N."/>
            <person name="Heinrich-Salmeron A."/>
            <person name="Pelletier E."/>
            <person name="Goulhen-Chollet F."/>
            <person name="Arsene-Ploetze F."/>
            <person name="Gallien S."/>
            <person name="Calteau A."/>
            <person name="Vallenet D."/>
            <person name="Casiot C."/>
            <person name="Chane-Woon-Ming B."/>
            <person name="Giloteaux L."/>
            <person name="Barakat M."/>
            <person name="Bonnefoy V."/>
            <person name="Bruneel O."/>
            <person name="Chandler M."/>
            <person name="Cleiss J."/>
            <person name="Duran R."/>
            <person name="Elbaz-Poulichet F."/>
            <person name="Fonknechten N."/>
            <person name="Lauga B."/>
            <person name="Mornico D."/>
            <person name="Ortet P."/>
            <person name="Schaeffer C."/>
            <person name="Siguier P."/>
            <person name="Alexander Thil Smith A."/>
            <person name="Van Dorsselaer A."/>
            <person name="Weissenbach J."/>
            <person name="Medigue C."/>
            <person name="Le Paslier D."/>
        </authorList>
    </citation>
    <scope>NUCLEOTIDE SEQUENCE</scope>
</reference>
<protein>
    <recommendedName>
        <fullName evidence="1">peptidyl-tRNA hydrolase</fullName>
        <ecNumber evidence="1">3.1.1.29</ecNumber>
    </recommendedName>
</protein>